<proteinExistence type="predicted"/>
<name>A0A137ZY52_9ACTN</name>
<dbReference type="PANTHER" id="PTHR36449">
    <property type="entry name" value="ACETYLTRANSFERASE-RELATED"/>
    <property type="match status" value="1"/>
</dbReference>
<evidence type="ECO:0000259" key="7">
    <source>
        <dbReference type="Pfam" id="PF00583"/>
    </source>
</evidence>
<dbReference type="Pfam" id="PF00583">
    <property type="entry name" value="Acetyltransf_1"/>
    <property type="match status" value="1"/>
</dbReference>
<accession>A0A137ZY52</accession>
<organism evidence="9 10">
    <name type="scientific">Tsukamurella pseudospumae</name>
    <dbReference type="NCBI Taxonomy" id="239498"/>
    <lineage>
        <taxon>Bacteria</taxon>
        <taxon>Bacillati</taxon>
        <taxon>Actinomycetota</taxon>
        <taxon>Actinomycetes</taxon>
        <taxon>Mycobacteriales</taxon>
        <taxon>Tsukamurellaceae</taxon>
        <taxon>Tsukamurella</taxon>
    </lineage>
</organism>
<gene>
    <name evidence="9" type="ORF">AXK60_14780</name>
    <name evidence="8" type="ORF">AXK61_19315</name>
</gene>
<reference evidence="10" key="3">
    <citation type="submission" date="2016-02" db="EMBL/GenBank/DDBJ databases">
        <authorList>
            <person name="Wen L."/>
            <person name="He K."/>
            <person name="Yang H."/>
        </authorList>
    </citation>
    <scope>NUCLEOTIDE SEQUENCE [LARGE SCALE GENOMIC DNA]</scope>
    <source>
        <strain evidence="10">JCM 15929</strain>
    </source>
</reference>
<feature type="domain" description="N-acetyltransferase" evidence="7">
    <location>
        <begin position="25"/>
        <end position="135"/>
    </location>
</feature>
<dbReference type="InterPro" id="IPR000182">
    <property type="entry name" value="GNAT_dom"/>
</dbReference>
<feature type="region of interest" description="Disordered" evidence="6">
    <location>
        <begin position="1"/>
        <end position="21"/>
    </location>
</feature>
<keyword evidence="1" id="KW-0678">Repressor</keyword>
<evidence type="ECO:0000256" key="4">
    <source>
        <dbReference type="ARBA" id="ARBA00023315"/>
    </source>
</evidence>
<dbReference type="SUPFAM" id="SSF55729">
    <property type="entry name" value="Acyl-CoA N-acyltransferases (Nat)"/>
    <property type="match status" value="1"/>
</dbReference>
<dbReference type="Proteomes" id="UP000070409">
    <property type="component" value="Unassembled WGS sequence"/>
</dbReference>
<dbReference type="CDD" id="cd04301">
    <property type="entry name" value="NAT_SF"/>
    <property type="match status" value="1"/>
</dbReference>
<evidence type="ECO:0000256" key="5">
    <source>
        <dbReference type="ARBA" id="ARBA00049880"/>
    </source>
</evidence>
<evidence type="ECO:0000313" key="10">
    <source>
        <dbReference type="Proteomes" id="UP000070258"/>
    </source>
</evidence>
<dbReference type="AlphaFoldDB" id="A0A137ZY52"/>
<reference evidence="8 11" key="1">
    <citation type="submission" date="2016-02" db="EMBL/GenBank/DDBJ databases">
        <authorList>
            <person name="Teng J.L."/>
            <person name="Tang Y."/>
            <person name="Huang Y."/>
            <person name="Guo F."/>
            <person name="Wei W."/>
            <person name="Chen J.H."/>
            <person name="Wong S.Y."/>
            <person name="Lau S.K."/>
            <person name="Woo P.C."/>
        </authorList>
    </citation>
    <scope>NUCLEOTIDE SEQUENCE [LARGE SCALE GENOMIC DNA]</scope>
    <source>
        <strain evidence="8 11">JCM 13375</strain>
    </source>
</reference>
<evidence type="ECO:0000313" key="8">
    <source>
        <dbReference type="EMBL" id="KXO98188.1"/>
    </source>
</evidence>
<dbReference type="OrthoDB" id="9799147at2"/>
<dbReference type="GO" id="GO:0016747">
    <property type="term" value="F:acyltransferase activity, transferring groups other than amino-acyl groups"/>
    <property type="evidence" value="ECO:0007669"/>
    <property type="project" value="InterPro"/>
</dbReference>
<keyword evidence="3" id="KW-0808">Transferase</keyword>
<evidence type="ECO:0000256" key="3">
    <source>
        <dbReference type="ARBA" id="ARBA00022679"/>
    </source>
</evidence>
<keyword evidence="4" id="KW-0012">Acyltransferase</keyword>
<dbReference type="Gene3D" id="3.40.630.30">
    <property type="match status" value="1"/>
</dbReference>
<keyword evidence="11" id="KW-1185">Reference proteome</keyword>
<dbReference type="PANTHER" id="PTHR36449:SF1">
    <property type="entry name" value="ACETYLTRANSFERASE"/>
    <property type="match status" value="1"/>
</dbReference>
<evidence type="ECO:0000256" key="1">
    <source>
        <dbReference type="ARBA" id="ARBA00022491"/>
    </source>
</evidence>
<evidence type="ECO:0000256" key="2">
    <source>
        <dbReference type="ARBA" id="ARBA00022649"/>
    </source>
</evidence>
<dbReference type="InterPro" id="IPR016181">
    <property type="entry name" value="Acyl_CoA_acyltransferase"/>
</dbReference>
<comment type="catalytic activity">
    <reaction evidence="5">
        <text>glycyl-tRNA(Gly) + acetyl-CoA = N-acetylglycyl-tRNA(Gly) + CoA + H(+)</text>
        <dbReference type="Rhea" id="RHEA:81867"/>
        <dbReference type="Rhea" id="RHEA-COMP:9683"/>
        <dbReference type="Rhea" id="RHEA-COMP:19766"/>
        <dbReference type="ChEBI" id="CHEBI:15378"/>
        <dbReference type="ChEBI" id="CHEBI:57287"/>
        <dbReference type="ChEBI" id="CHEBI:57288"/>
        <dbReference type="ChEBI" id="CHEBI:78522"/>
        <dbReference type="ChEBI" id="CHEBI:232036"/>
    </reaction>
</comment>
<evidence type="ECO:0000313" key="9">
    <source>
        <dbReference type="EMBL" id="KXP03128.1"/>
    </source>
</evidence>
<keyword evidence="2" id="KW-1277">Toxin-antitoxin system</keyword>
<dbReference type="RefSeq" id="WP_068573634.1">
    <property type="nucleotide sequence ID" value="NZ_LSRE01000013.1"/>
</dbReference>
<dbReference type="EMBL" id="LSRE01000013">
    <property type="protein sequence ID" value="KXO98188.1"/>
    <property type="molecule type" value="Genomic_DNA"/>
</dbReference>
<evidence type="ECO:0000256" key="6">
    <source>
        <dbReference type="SAM" id="MobiDB-lite"/>
    </source>
</evidence>
<reference evidence="9" key="2">
    <citation type="submission" date="2016-02" db="EMBL/GenBank/DDBJ databases">
        <authorList>
            <person name="Teng J.L."/>
            <person name="Yang Y."/>
            <person name="Huang Y."/>
            <person name="Guo F."/>
            <person name="Wei W."/>
            <person name="Chen J.H."/>
            <person name="Wong S.Y."/>
            <person name="Lau S.K."/>
            <person name="Woo P.C."/>
        </authorList>
    </citation>
    <scope>NUCLEOTIDE SEQUENCE</scope>
    <source>
        <strain evidence="9">JCM 15929</strain>
    </source>
</reference>
<dbReference type="EMBL" id="LSRF01000058">
    <property type="protein sequence ID" value="KXP03128.1"/>
    <property type="molecule type" value="Genomic_DNA"/>
</dbReference>
<sequence length="172" mass="18594">MSGVLRAPRRLTKSDDRSSFTSGAEELDDWFRRFAWQNQQAKNSVVYVAAVDDIVVGYYAICAAAIGHDDAPEGFTRRRPNPIPVVLLARLAVDRRAQGRGVGAGMVRDAVARALSVSTGLGAAALIIHCRDDAAREFDLRHIDLLESPIDPLHLILPLRAAAAALEGPEGQ</sequence>
<protein>
    <submittedName>
        <fullName evidence="9">GNAT family acetyltransferase</fullName>
    </submittedName>
</protein>
<comment type="caution">
    <text evidence="9">The sequence shown here is derived from an EMBL/GenBank/DDBJ whole genome shotgun (WGS) entry which is preliminary data.</text>
</comment>
<dbReference type="Proteomes" id="UP000070258">
    <property type="component" value="Unassembled WGS sequence"/>
</dbReference>
<dbReference type="STRING" id="239498.AXK60_14780"/>
<evidence type="ECO:0000313" key="11">
    <source>
        <dbReference type="Proteomes" id="UP000070409"/>
    </source>
</evidence>